<sequence>MRVLGFPLRLTPWLPVVLVALAQGRPVEAQVAFVVGGVLAILVHELGHALAARAAGARDIRIELVALGGVTSYEGAPRSRLARIGIAVAGPATGVALGLPLLAVQRSSAVTGSTVDVLDALVFVTLGWAVLNLLPVRPFDGGHVLESVLPGDEGRRARLAGAVSVVLALAVVAWAWERGLSWTAGVFLVVAALNLGPFLARGGQVRQSPEQRTTAVLRDVVSGQLAAARERAATGRCDAVVAPLLALAEGAAPDEPLARLEALVEARPDPLRRAYLLVGCVVARRFARAAEVVAAGPLPAGLPTWAVGAVRAGGRPADAALVGQAALAASPDPALAHATARAWGAAGEPQRAYDALAYARALGWADLAGAAVDPDLAEVRALPAWGALFAQQPPRNRG</sequence>
<keyword evidence="6" id="KW-0479">Metal-binding</keyword>
<feature type="transmembrane region" description="Helical" evidence="12">
    <location>
        <begin position="182"/>
        <end position="200"/>
    </location>
</feature>
<feature type="transmembrane region" description="Helical" evidence="12">
    <location>
        <begin position="32"/>
        <end position="51"/>
    </location>
</feature>
<evidence type="ECO:0000256" key="3">
    <source>
        <dbReference type="ARBA" id="ARBA00007931"/>
    </source>
</evidence>
<dbReference type="InterPro" id="IPR008915">
    <property type="entry name" value="Peptidase_M50"/>
</dbReference>
<protein>
    <submittedName>
        <fullName evidence="14">Zn-dependent protease</fullName>
    </submittedName>
</protein>
<feature type="transmembrane region" description="Helical" evidence="12">
    <location>
        <begin position="157"/>
        <end position="176"/>
    </location>
</feature>
<evidence type="ECO:0000256" key="8">
    <source>
        <dbReference type="ARBA" id="ARBA00022833"/>
    </source>
</evidence>
<gene>
    <name evidence="14" type="ORF">EV189_0700</name>
</gene>
<feature type="domain" description="Peptidase M50" evidence="13">
    <location>
        <begin position="33"/>
        <end position="105"/>
    </location>
</feature>
<feature type="transmembrane region" description="Helical" evidence="12">
    <location>
        <begin position="117"/>
        <end position="136"/>
    </location>
</feature>
<dbReference type="GO" id="GO:0046872">
    <property type="term" value="F:metal ion binding"/>
    <property type="evidence" value="ECO:0007669"/>
    <property type="project" value="UniProtKB-KW"/>
</dbReference>
<evidence type="ECO:0000256" key="6">
    <source>
        <dbReference type="ARBA" id="ARBA00022723"/>
    </source>
</evidence>
<comment type="cofactor">
    <cofactor evidence="1">
        <name>Zn(2+)</name>
        <dbReference type="ChEBI" id="CHEBI:29105"/>
    </cofactor>
</comment>
<comment type="caution">
    <text evidence="14">The sequence shown here is derived from an EMBL/GenBank/DDBJ whole genome shotgun (WGS) entry which is preliminary data.</text>
</comment>
<evidence type="ECO:0000256" key="4">
    <source>
        <dbReference type="ARBA" id="ARBA00022670"/>
    </source>
</evidence>
<dbReference type="GO" id="GO:0008237">
    <property type="term" value="F:metallopeptidase activity"/>
    <property type="evidence" value="ECO:0007669"/>
    <property type="project" value="UniProtKB-KW"/>
</dbReference>
<evidence type="ECO:0000256" key="5">
    <source>
        <dbReference type="ARBA" id="ARBA00022692"/>
    </source>
</evidence>
<evidence type="ECO:0000256" key="9">
    <source>
        <dbReference type="ARBA" id="ARBA00022989"/>
    </source>
</evidence>
<evidence type="ECO:0000256" key="2">
    <source>
        <dbReference type="ARBA" id="ARBA00004141"/>
    </source>
</evidence>
<evidence type="ECO:0000256" key="11">
    <source>
        <dbReference type="ARBA" id="ARBA00023136"/>
    </source>
</evidence>
<evidence type="ECO:0000256" key="7">
    <source>
        <dbReference type="ARBA" id="ARBA00022801"/>
    </source>
</evidence>
<dbReference type="OrthoDB" id="9781963at2"/>
<keyword evidence="7" id="KW-0378">Hydrolase</keyword>
<evidence type="ECO:0000256" key="1">
    <source>
        <dbReference type="ARBA" id="ARBA00001947"/>
    </source>
</evidence>
<proteinExistence type="inferred from homology"/>
<evidence type="ECO:0000313" key="14">
    <source>
        <dbReference type="EMBL" id="RZS91458.1"/>
    </source>
</evidence>
<dbReference type="PANTHER" id="PTHR39188">
    <property type="entry name" value="MEMBRANE-ASSOCIATED ZINC METALLOPROTEASE M50B"/>
    <property type="match status" value="1"/>
</dbReference>
<keyword evidence="15" id="KW-1185">Reference proteome</keyword>
<organism evidence="14 15">
    <name type="scientific">Motilibacter rhizosphaerae</name>
    <dbReference type="NCBI Taxonomy" id="598652"/>
    <lineage>
        <taxon>Bacteria</taxon>
        <taxon>Bacillati</taxon>
        <taxon>Actinomycetota</taxon>
        <taxon>Actinomycetes</taxon>
        <taxon>Motilibacterales</taxon>
        <taxon>Motilibacteraceae</taxon>
        <taxon>Motilibacter</taxon>
    </lineage>
</organism>
<name>A0A4Q7NX16_9ACTN</name>
<evidence type="ECO:0000256" key="10">
    <source>
        <dbReference type="ARBA" id="ARBA00023049"/>
    </source>
</evidence>
<keyword evidence="9 12" id="KW-1133">Transmembrane helix</keyword>
<evidence type="ECO:0000313" key="15">
    <source>
        <dbReference type="Proteomes" id="UP000293638"/>
    </source>
</evidence>
<dbReference type="AlphaFoldDB" id="A0A4Q7NX16"/>
<dbReference type="GO" id="GO:0006508">
    <property type="term" value="P:proteolysis"/>
    <property type="evidence" value="ECO:0007669"/>
    <property type="project" value="UniProtKB-KW"/>
</dbReference>
<comment type="subcellular location">
    <subcellularLocation>
        <location evidence="2">Membrane</location>
        <topology evidence="2">Multi-pass membrane protein</topology>
    </subcellularLocation>
</comment>
<dbReference type="Pfam" id="PF02163">
    <property type="entry name" value="Peptidase_M50"/>
    <property type="match status" value="1"/>
</dbReference>
<comment type="similarity">
    <text evidence="3">Belongs to the peptidase M50B family.</text>
</comment>
<keyword evidence="4 14" id="KW-0645">Protease</keyword>
<reference evidence="14 15" key="1">
    <citation type="submission" date="2019-02" db="EMBL/GenBank/DDBJ databases">
        <title>Genomic Encyclopedia of Type Strains, Phase IV (KMG-IV): sequencing the most valuable type-strain genomes for metagenomic binning, comparative biology and taxonomic classification.</title>
        <authorList>
            <person name="Goeker M."/>
        </authorList>
    </citation>
    <scope>NUCLEOTIDE SEQUENCE [LARGE SCALE GENOMIC DNA]</scope>
    <source>
        <strain evidence="14 15">DSM 45622</strain>
    </source>
</reference>
<dbReference type="EMBL" id="SGXD01000001">
    <property type="protein sequence ID" value="RZS91458.1"/>
    <property type="molecule type" value="Genomic_DNA"/>
</dbReference>
<accession>A0A4Q7NX16</accession>
<keyword evidence="8" id="KW-0862">Zinc</keyword>
<dbReference type="PANTHER" id="PTHR39188:SF3">
    <property type="entry name" value="STAGE IV SPORULATION PROTEIN FB"/>
    <property type="match status" value="1"/>
</dbReference>
<dbReference type="GO" id="GO:0016020">
    <property type="term" value="C:membrane"/>
    <property type="evidence" value="ECO:0007669"/>
    <property type="project" value="UniProtKB-SubCell"/>
</dbReference>
<keyword evidence="11 12" id="KW-0472">Membrane</keyword>
<feature type="transmembrane region" description="Helical" evidence="12">
    <location>
        <begin position="84"/>
        <end position="105"/>
    </location>
</feature>
<evidence type="ECO:0000259" key="13">
    <source>
        <dbReference type="Pfam" id="PF02163"/>
    </source>
</evidence>
<dbReference type="Proteomes" id="UP000293638">
    <property type="component" value="Unassembled WGS sequence"/>
</dbReference>
<keyword evidence="10" id="KW-0482">Metalloprotease</keyword>
<keyword evidence="5 12" id="KW-0812">Transmembrane</keyword>
<evidence type="ECO:0000256" key="12">
    <source>
        <dbReference type="SAM" id="Phobius"/>
    </source>
</evidence>
<dbReference type="RefSeq" id="WP_130491528.1">
    <property type="nucleotide sequence ID" value="NZ_SGXD01000001.1"/>
</dbReference>